<accession>A0A6P8B7W5</accession>
<evidence type="ECO:0000313" key="5">
    <source>
        <dbReference type="RefSeq" id="XP_030983311.1"/>
    </source>
</evidence>
<sequence length="248" mass="26823">MKSFTIFGLLVLAKLAVAFPVETDGSKVSSVHALDRRAIVNHDSLSPLAQTVQAGAIGDAIARFSPKIRIASGCEPYTAVDANGNISGGLKPGGKPKSNCGDPYRGQTYSRAGTVQGKFCIMYSWYMPKDQPRDDTIGAHRHDWENVVICTDSSMNTITNGAASGHGKYKKTTSVPLDGTNVLVEYFTNFPTNHELQFTSDTRGYTKPIMDWDAMPQAMRDALNNADFGAATVPFKDSTFMDNLNGAQ</sequence>
<proteinExistence type="inferred from homology"/>
<feature type="signal peptide" evidence="3">
    <location>
        <begin position="1"/>
        <end position="18"/>
    </location>
</feature>
<reference evidence="5" key="2">
    <citation type="submission" date="2019-10" db="EMBL/GenBank/DDBJ databases">
        <authorList>
            <consortium name="NCBI Genome Project"/>
        </authorList>
    </citation>
    <scope>NUCLEOTIDE SEQUENCE</scope>
    <source>
        <strain evidence="5">NI907</strain>
    </source>
</reference>
<keyword evidence="4" id="KW-1185">Reference proteome</keyword>
<dbReference type="PANTHER" id="PTHR33657:SF8">
    <property type="entry name" value="DOMAIN PROTEIN, PUTATIVE (AFU_ORTHOLOGUE AFUA_5G00600)-RELATED"/>
    <property type="match status" value="1"/>
</dbReference>
<dbReference type="PIRSF" id="PIRSF029958">
    <property type="entry name" value="Necrosis-inducing_protein"/>
    <property type="match status" value="1"/>
</dbReference>
<protein>
    <submittedName>
        <fullName evidence="5">Uncharacterized protein</fullName>
    </submittedName>
</protein>
<gene>
    <name evidence="5" type="ORF">PgNI_06444</name>
</gene>
<dbReference type="Pfam" id="PF05630">
    <property type="entry name" value="NPP1"/>
    <property type="match status" value="1"/>
</dbReference>
<dbReference type="GeneID" id="41961377"/>
<keyword evidence="3" id="KW-0732">Signal</keyword>
<evidence type="ECO:0000256" key="1">
    <source>
        <dbReference type="ARBA" id="ARBA00009520"/>
    </source>
</evidence>
<evidence type="ECO:0000313" key="4">
    <source>
        <dbReference type="Proteomes" id="UP000515153"/>
    </source>
</evidence>
<dbReference type="PANTHER" id="PTHR33657">
    <property type="entry name" value="DOMAIN PROTEIN, PUTATIVE (AFU_ORTHOLOGUE AFUA_5G00600)-RELATED"/>
    <property type="match status" value="1"/>
</dbReference>
<dbReference type="KEGG" id="pgri:PgNI_06444"/>
<comment type="similarity">
    <text evidence="1">Belongs to the Necrosis inducing protein (NPP1) family.</text>
</comment>
<reference evidence="5" key="3">
    <citation type="submission" date="2025-08" db="UniProtKB">
        <authorList>
            <consortium name="RefSeq"/>
        </authorList>
    </citation>
    <scope>IDENTIFICATION</scope>
    <source>
        <strain evidence="5">NI907</strain>
    </source>
</reference>
<dbReference type="RefSeq" id="XP_030983311.1">
    <property type="nucleotide sequence ID" value="XM_031126468.1"/>
</dbReference>
<evidence type="ECO:0000256" key="3">
    <source>
        <dbReference type="SAM" id="SignalP"/>
    </source>
</evidence>
<name>A0A6P8B7W5_PYRGI</name>
<organism evidence="4 5">
    <name type="scientific">Pyricularia grisea</name>
    <name type="common">Crabgrass-specific blast fungus</name>
    <name type="synonym">Magnaporthe grisea</name>
    <dbReference type="NCBI Taxonomy" id="148305"/>
    <lineage>
        <taxon>Eukaryota</taxon>
        <taxon>Fungi</taxon>
        <taxon>Dikarya</taxon>
        <taxon>Ascomycota</taxon>
        <taxon>Pezizomycotina</taxon>
        <taxon>Sordariomycetes</taxon>
        <taxon>Sordariomycetidae</taxon>
        <taxon>Magnaporthales</taxon>
        <taxon>Pyriculariaceae</taxon>
        <taxon>Pyricularia</taxon>
    </lineage>
</organism>
<evidence type="ECO:0000256" key="2">
    <source>
        <dbReference type="ARBA" id="ARBA00023026"/>
    </source>
</evidence>
<keyword evidence="2" id="KW-0843">Virulence</keyword>
<dbReference type="InterPro" id="IPR008701">
    <property type="entry name" value="NPP1"/>
</dbReference>
<feature type="chain" id="PRO_5027849482" evidence="3">
    <location>
        <begin position="19"/>
        <end position="248"/>
    </location>
</feature>
<dbReference type="AlphaFoldDB" id="A0A6P8B7W5"/>
<reference evidence="4 5" key="1">
    <citation type="journal article" date="2019" name="Mol. Biol. Evol.">
        <title>Blast fungal genomes show frequent chromosomal changes, gene gains and losses, and effector gene turnover.</title>
        <authorList>
            <person name="Gomez Luciano L.B."/>
            <person name="Jason Tsai I."/>
            <person name="Chuma I."/>
            <person name="Tosa Y."/>
            <person name="Chen Y.H."/>
            <person name="Li J.Y."/>
            <person name="Li M.Y."/>
            <person name="Jade Lu M.Y."/>
            <person name="Nakayashiki H."/>
            <person name="Li W.H."/>
        </authorList>
    </citation>
    <scope>NUCLEOTIDE SEQUENCE [LARGE SCALE GENOMIC DNA]</scope>
    <source>
        <strain evidence="4 5">NI907</strain>
    </source>
</reference>
<dbReference type="Proteomes" id="UP000515153">
    <property type="component" value="Chromosome I"/>
</dbReference>